<dbReference type="InterPro" id="IPR016039">
    <property type="entry name" value="Thiolase-like"/>
</dbReference>
<keyword evidence="2 3" id="KW-0808">Transferase</keyword>
<dbReference type="GO" id="GO:0030639">
    <property type="term" value="P:polyketide biosynthetic process"/>
    <property type="evidence" value="ECO:0007669"/>
    <property type="project" value="TreeGrafter"/>
</dbReference>
<dbReference type="Pfam" id="PF02797">
    <property type="entry name" value="Chal_sti_synt_C"/>
    <property type="match status" value="1"/>
</dbReference>
<comment type="similarity">
    <text evidence="1 3">Belongs to the thiolase-like superfamily. Chalcone/stilbene synthases family.</text>
</comment>
<dbReference type="Pfam" id="PF00195">
    <property type="entry name" value="Chal_sti_synt_N"/>
    <property type="match status" value="1"/>
</dbReference>
<protein>
    <recommendedName>
        <fullName evidence="8">Chalcone synthase</fullName>
    </recommendedName>
</protein>
<evidence type="ECO:0000259" key="5">
    <source>
        <dbReference type="Pfam" id="PF02797"/>
    </source>
</evidence>
<name>A0AAW1PBR1_9CHLO</name>
<evidence type="ECO:0000259" key="4">
    <source>
        <dbReference type="Pfam" id="PF00195"/>
    </source>
</evidence>
<sequence>MNMNGVTANGGIHPALHRADSPFVLASSASFPEHCYTADEVMEACVRQHNFPPAAEKFARRVFPATSVKTGNIALPPEQLGMPMDRETFRRHLHTALKDLSLKACREAVADWGGSFSDITHIVWATMSSVVDVPSMDCVLVNELKLKPTVRRLAVQQMGCLSGFRCLNLAAELSINSPAARILVCVADIRSGLQNQLPINEDGSYSKAAVLSCALFRDAASAVIVGSRPRHFERPRAEWVTGASLLAMGSLDVVTSTDGNSNSIHWNSDMRMPPLVEKETPEIIRELVSGLDFEIAADDTQFVVHTGGPAILTGTQNALGITAEQMQASWDFMESHGNTSGSSNLAILHHEFTRAPTGPFRHYIVCIAGGPGVCIEASLLRRIQRPMAGQNGHIKADMHNLAARQTVSVPAPFTAQA</sequence>
<dbReference type="InterPro" id="IPR011141">
    <property type="entry name" value="Polyketide_synthase_type-III"/>
</dbReference>
<dbReference type="PANTHER" id="PTHR11877">
    <property type="entry name" value="HYDROXYMETHYLGLUTARYL-COA SYNTHASE"/>
    <property type="match status" value="1"/>
</dbReference>
<evidence type="ECO:0000256" key="1">
    <source>
        <dbReference type="ARBA" id="ARBA00005531"/>
    </source>
</evidence>
<keyword evidence="7" id="KW-1185">Reference proteome</keyword>
<proteinExistence type="inferred from homology"/>
<dbReference type="InterPro" id="IPR012328">
    <property type="entry name" value="Chalcone/stilbene_synt_C"/>
</dbReference>
<dbReference type="PANTHER" id="PTHR11877:SF46">
    <property type="entry name" value="TYPE III POLYKETIDE SYNTHASE A"/>
    <property type="match status" value="1"/>
</dbReference>
<dbReference type="SUPFAM" id="SSF53901">
    <property type="entry name" value="Thiolase-like"/>
    <property type="match status" value="2"/>
</dbReference>
<evidence type="ECO:0000256" key="2">
    <source>
        <dbReference type="ARBA" id="ARBA00022679"/>
    </source>
</evidence>
<dbReference type="AlphaFoldDB" id="A0AAW1PBR1"/>
<keyword evidence="3" id="KW-0012">Acyltransferase</keyword>
<feature type="domain" description="Chalcone/stilbene synthase N-terminal" evidence="4">
    <location>
        <begin position="23"/>
        <end position="229"/>
    </location>
</feature>
<comment type="caution">
    <text evidence="6">The sequence shown here is derived from an EMBL/GenBank/DDBJ whole genome shotgun (WGS) entry which is preliminary data.</text>
</comment>
<evidence type="ECO:0000256" key="3">
    <source>
        <dbReference type="RuleBase" id="RU003633"/>
    </source>
</evidence>
<evidence type="ECO:0000313" key="6">
    <source>
        <dbReference type="EMBL" id="KAK9807174.1"/>
    </source>
</evidence>
<accession>A0AAW1PBR1</accession>
<dbReference type="GO" id="GO:0016747">
    <property type="term" value="F:acyltransferase activity, transferring groups other than amino-acyl groups"/>
    <property type="evidence" value="ECO:0007669"/>
    <property type="project" value="InterPro"/>
</dbReference>
<dbReference type="EMBL" id="JALJOQ010000033">
    <property type="protein sequence ID" value="KAK9807174.1"/>
    <property type="molecule type" value="Genomic_DNA"/>
</dbReference>
<dbReference type="PIRSF" id="PIRSF000451">
    <property type="entry name" value="PKS_III"/>
    <property type="match status" value="1"/>
</dbReference>
<evidence type="ECO:0000313" key="7">
    <source>
        <dbReference type="Proteomes" id="UP001465755"/>
    </source>
</evidence>
<gene>
    <name evidence="6" type="ORF">WJX73_003677</name>
</gene>
<organism evidence="6 7">
    <name type="scientific">Symbiochloris irregularis</name>
    <dbReference type="NCBI Taxonomy" id="706552"/>
    <lineage>
        <taxon>Eukaryota</taxon>
        <taxon>Viridiplantae</taxon>
        <taxon>Chlorophyta</taxon>
        <taxon>core chlorophytes</taxon>
        <taxon>Trebouxiophyceae</taxon>
        <taxon>Trebouxiales</taxon>
        <taxon>Trebouxiaceae</taxon>
        <taxon>Symbiochloris</taxon>
    </lineage>
</organism>
<reference evidence="6 7" key="1">
    <citation type="journal article" date="2024" name="Nat. Commun.">
        <title>Phylogenomics reveals the evolutionary origins of lichenization in chlorophyte algae.</title>
        <authorList>
            <person name="Puginier C."/>
            <person name="Libourel C."/>
            <person name="Otte J."/>
            <person name="Skaloud P."/>
            <person name="Haon M."/>
            <person name="Grisel S."/>
            <person name="Petersen M."/>
            <person name="Berrin J.G."/>
            <person name="Delaux P.M."/>
            <person name="Dal Grande F."/>
            <person name="Keller J."/>
        </authorList>
    </citation>
    <scope>NUCLEOTIDE SEQUENCE [LARGE SCALE GENOMIC DNA]</scope>
    <source>
        <strain evidence="6 7">SAG 2036</strain>
    </source>
</reference>
<evidence type="ECO:0008006" key="8">
    <source>
        <dbReference type="Google" id="ProtNLM"/>
    </source>
</evidence>
<dbReference type="InterPro" id="IPR001099">
    <property type="entry name" value="Chalcone/stilbene_synt_N"/>
</dbReference>
<dbReference type="Proteomes" id="UP001465755">
    <property type="component" value="Unassembled WGS sequence"/>
</dbReference>
<feature type="domain" description="Chalcone/stilbene synthase C-terminal" evidence="5">
    <location>
        <begin position="269"/>
        <end position="383"/>
    </location>
</feature>
<dbReference type="Gene3D" id="3.40.47.10">
    <property type="match status" value="2"/>
</dbReference>